<comment type="caution">
    <text evidence="2">The sequence shown here is derived from an EMBL/GenBank/DDBJ whole genome shotgun (WGS) entry which is preliminary data.</text>
</comment>
<evidence type="ECO:0000313" key="2">
    <source>
        <dbReference type="EMBL" id="MCL1127791.1"/>
    </source>
</evidence>
<protein>
    <submittedName>
        <fullName evidence="2">Uncharacterized protein</fullName>
    </submittedName>
</protein>
<keyword evidence="3" id="KW-1185">Reference proteome</keyword>
<gene>
    <name evidence="2" type="ORF">L2764_25845</name>
</gene>
<keyword evidence="1" id="KW-0732">Signal</keyword>
<accession>A0ABT0LKV6</accession>
<reference evidence="2 3" key="1">
    <citation type="submission" date="2022-01" db="EMBL/GenBank/DDBJ databases">
        <title>Whole genome-based taxonomy of the Shewanellaceae.</title>
        <authorList>
            <person name="Martin-Rodriguez A.J."/>
        </authorList>
    </citation>
    <scope>NUCLEOTIDE SEQUENCE [LARGE SCALE GENOMIC DNA]</scope>
    <source>
        <strain evidence="2 3">DSM 17177</strain>
    </source>
</reference>
<organism evidence="2 3">
    <name type="scientific">Shewanella surugensis</name>
    <dbReference type="NCBI Taxonomy" id="212020"/>
    <lineage>
        <taxon>Bacteria</taxon>
        <taxon>Pseudomonadati</taxon>
        <taxon>Pseudomonadota</taxon>
        <taxon>Gammaproteobacteria</taxon>
        <taxon>Alteromonadales</taxon>
        <taxon>Shewanellaceae</taxon>
        <taxon>Shewanella</taxon>
    </lineage>
</organism>
<proteinExistence type="predicted"/>
<evidence type="ECO:0000313" key="3">
    <source>
        <dbReference type="Proteomes" id="UP001203423"/>
    </source>
</evidence>
<dbReference type="Proteomes" id="UP001203423">
    <property type="component" value="Unassembled WGS sequence"/>
</dbReference>
<feature type="chain" id="PRO_5045798447" evidence="1">
    <location>
        <begin position="25"/>
        <end position="118"/>
    </location>
</feature>
<evidence type="ECO:0000256" key="1">
    <source>
        <dbReference type="SAM" id="SignalP"/>
    </source>
</evidence>
<feature type="signal peptide" evidence="1">
    <location>
        <begin position="1"/>
        <end position="24"/>
    </location>
</feature>
<sequence length="118" mass="12971">MNLFAGKFKVLFILFIISVSPARSQGFELAGWINDTPNPYAEGFQSYLAHQSLFTEINPYWYNLGASDTGPGLYAVDGSINLREYAYDARMITKTHANGDLVLPTIADGWIPSSSNGT</sequence>
<dbReference type="RefSeq" id="WP_248943223.1">
    <property type="nucleotide sequence ID" value="NZ_JAKIKS010000215.1"/>
</dbReference>
<dbReference type="EMBL" id="JAKIKS010000215">
    <property type="protein sequence ID" value="MCL1127791.1"/>
    <property type="molecule type" value="Genomic_DNA"/>
</dbReference>
<name>A0ABT0LKV6_9GAMM</name>